<name>A0ABS8HRN2_9FIRM</name>
<proteinExistence type="predicted"/>
<protein>
    <submittedName>
        <fullName evidence="1">Uncharacterized protein</fullName>
    </submittedName>
</protein>
<evidence type="ECO:0000313" key="1">
    <source>
        <dbReference type="EMBL" id="MCC5465281.1"/>
    </source>
</evidence>
<accession>A0ABS8HRN2</accession>
<comment type="caution">
    <text evidence="1">The sequence shown here is derived from an EMBL/GenBank/DDBJ whole genome shotgun (WGS) entry which is preliminary data.</text>
</comment>
<dbReference type="RefSeq" id="WP_229534541.1">
    <property type="nucleotide sequence ID" value="NZ_JAJHJB010000008.1"/>
</dbReference>
<dbReference type="EMBL" id="JAJHJB010000008">
    <property type="protein sequence ID" value="MCC5465281.1"/>
    <property type="molecule type" value="Genomic_DNA"/>
</dbReference>
<organism evidence="1 2">
    <name type="scientific">Pelosinus baikalensis</name>
    <dbReference type="NCBI Taxonomy" id="2892015"/>
    <lineage>
        <taxon>Bacteria</taxon>
        <taxon>Bacillati</taxon>
        <taxon>Bacillota</taxon>
        <taxon>Negativicutes</taxon>
        <taxon>Selenomonadales</taxon>
        <taxon>Sporomusaceae</taxon>
        <taxon>Pelosinus</taxon>
    </lineage>
</organism>
<dbReference type="Proteomes" id="UP001165492">
    <property type="component" value="Unassembled WGS sequence"/>
</dbReference>
<sequence length="46" mass="5132">MAIPAINTNINSLYYTNLQKKNLLSKKIEANKPETAKTNNIVDVKA</sequence>
<gene>
    <name evidence="1" type="ORF">LMF89_07885</name>
</gene>
<reference evidence="1" key="1">
    <citation type="submission" date="2021-11" db="EMBL/GenBank/DDBJ databases">
        <title>Description of a new species Pelosinus isolated from the bottom sediments of Lake Baikal.</title>
        <authorList>
            <person name="Zakharyuk A."/>
        </authorList>
    </citation>
    <scope>NUCLEOTIDE SEQUENCE</scope>
    <source>
        <strain evidence="1">Bkl1</strain>
    </source>
</reference>
<evidence type="ECO:0000313" key="2">
    <source>
        <dbReference type="Proteomes" id="UP001165492"/>
    </source>
</evidence>
<keyword evidence="2" id="KW-1185">Reference proteome</keyword>